<name>A0A7R8W9E7_9CRUS</name>
<sequence>MSAESIILAVFKREALWDSKHPLHSNEYQVFQLWMEVARDCRCTAFIARAKWNMLKTEMKQKKSTFKYSHAMSFMAEELAREVEAASEHYNLYPPVESTRSSESSNDSDDVVIEEDPLESIPVRPVFLHSNPTTSDPLTSDSAPLEEELGDLIGPDVEEVCSVDQKPKEVATARPPGPSIVNYYSERAQSGFNGPLRHLLSSASSSSVMSLSGTETTVPCVPTISSVASESSRPRVSLVGTQSVTLTPISKAPGSIATQRLSLSTFVPMTTTATVGRKTSAAVSISPVNPSTKTSVCVPPVPRSAAIPPKRRRKKSSPSPPNSASDCRVPKSSPAPQSSVTDSRFAQSVPLVSRSCILRYEPTVSSTATAPATSVSASSTATPAVVSVTARSPPPNPTPPPTHTATATSDVDDDRMFLESLLPHIRKLDDSRRFRLRMKLQHIVYNQVYGVEMYD</sequence>
<dbReference type="PANTHER" id="PTHR12243:SF67">
    <property type="entry name" value="COREPRESSOR OF PANGOLIN, ISOFORM A-RELATED"/>
    <property type="match status" value="1"/>
</dbReference>
<reference evidence="3" key="1">
    <citation type="submission" date="2020-11" db="EMBL/GenBank/DDBJ databases">
        <authorList>
            <person name="Tran Van P."/>
        </authorList>
    </citation>
    <scope>NUCLEOTIDE SEQUENCE</scope>
</reference>
<dbReference type="SMART" id="SM00595">
    <property type="entry name" value="MADF"/>
    <property type="match status" value="1"/>
</dbReference>
<comment type="subcellular location">
    <subcellularLocation>
        <location evidence="1">Nucleus</location>
    </subcellularLocation>
</comment>
<protein>
    <submittedName>
        <fullName evidence="3">Uncharacterized protein</fullName>
    </submittedName>
</protein>
<proteinExistence type="predicted"/>
<evidence type="ECO:0000256" key="1">
    <source>
        <dbReference type="PROSITE-ProRule" id="PRU00371"/>
    </source>
</evidence>
<feature type="compositionally biased region" description="Polar residues" evidence="2">
    <location>
        <begin position="334"/>
        <end position="345"/>
    </location>
</feature>
<dbReference type="InterPro" id="IPR039353">
    <property type="entry name" value="TF_Adf1"/>
</dbReference>
<dbReference type="GO" id="GO:0005634">
    <property type="term" value="C:nucleus"/>
    <property type="evidence" value="ECO:0007669"/>
    <property type="project" value="UniProtKB-SubCell"/>
</dbReference>
<evidence type="ECO:0000313" key="3">
    <source>
        <dbReference type="EMBL" id="CAD7224736.1"/>
    </source>
</evidence>
<keyword evidence="1" id="KW-0539">Nucleus</keyword>
<dbReference type="AlphaFoldDB" id="A0A7R8W9E7"/>
<feature type="compositionally biased region" description="Polar residues" evidence="2">
    <location>
        <begin position="281"/>
        <end position="295"/>
    </location>
</feature>
<feature type="region of interest" description="Disordered" evidence="2">
    <location>
        <begin position="367"/>
        <end position="411"/>
    </location>
</feature>
<feature type="compositionally biased region" description="Pro residues" evidence="2">
    <location>
        <begin position="392"/>
        <end position="402"/>
    </location>
</feature>
<dbReference type="OrthoDB" id="6159213at2759"/>
<gene>
    <name evidence="3" type="ORF">CTOB1V02_LOCUS2689</name>
</gene>
<dbReference type="GO" id="GO:0005667">
    <property type="term" value="C:transcription regulator complex"/>
    <property type="evidence" value="ECO:0007669"/>
    <property type="project" value="TreeGrafter"/>
</dbReference>
<dbReference type="PROSITE" id="PS51029">
    <property type="entry name" value="MADF"/>
    <property type="match status" value="1"/>
</dbReference>
<dbReference type="InterPro" id="IPR004210">
    <property type="entry name" value="BESS_motif"/>
</dbReference>
<dbReference type="PROSITE" id="PS51031">
    <property type="entry name" value="BESS"/>
    <property type="match status" value="1"/>
</dbReference>
<dbReference type="GO" id="GO:0003677">
    <property type="term" value="F:DNA binding"/>
    <property type="evidence" value="ECO:0007669"/>
    <property type="project" value="InterPro"/>
</dbReference>
<dbReference type="EMBL" id="OB660428">
    <property type="protein sequence ID" value="CAD7224736.1"/>
    <property type="molecule type" value="Genomic_DNA"/>
</dbReference>
<dbReference type="Pfam" id="PF10545">
    <property type="entry name" value="MADF_DNA_bdg"/>
    <property type="match status" value="1"/>
</dbReference>
<dbReference type="Pfam" id="PF02944">
    <property type="entry name" value="BESS"/>
    <property type="match status" value="1"/>
</dbReference>
<dbReference type="PANTHER" id="PTHR12243">
    <property type="entry name" value="MADF DOMAIN TRANSCRIPTION FACTOR"/>
    <property type="match status" value="1"/>
</dbReference>
<dbReference type="GO" id="GO:0006357">
    <property type="term" value="P:regulation of transcription by RNA polymerase II"/>
    <property type="evidence" value="ECO:0007669"/>
    <property type="project" value="TreeGrafter"/>
</dbReference>
<organism evidence="3">
    <name type="scientific">Cyprideis torosa</name>
    <dbReference type="NCBI Taxonomy" id="163714"/>
    <lineage>
        <taxon>Eukaryota</taxon>
        <taxon>Metazoa</taxon>
        <taxon>Ecdysozoa</taxon>
        <taxon>Arthropoda</taxon>
        <taxon>Crustacea</taxon>
        <taxon>Oligostraca</taxon>
        <taxon>Ostracoda</taxon>
        <taxon>Podocopa</taxon>
        <taxon>Podocopida</taxon>
        <taxon>Cytherocopina</taxon>
        <taxon>Cytheroidea</taxon>
        <taxon>Cytherideidae</taxon>
        <taxon>Cyprideis</taxon>
    </lineage>
</organism>
<accession>A0A7R8W9E7</accession>
<feature type="region of interest" description="Disordered" evidence="2">
    <location>
        <begin position="277"/>
        <end position="345"/>
    </location>
</feature>
<feature type="compositionally biased region" description="Low complexity" evidence="2">
    <location>
        <begin position="367"/>
        <end position="391"/>
    </location>
</feature>
<evidence type="ECO:0000256" key="2">
    <source>
        <dbReference type="SAM" id="MobiDB-lite"/>
    </source>
</evidence>
<dbReference type="InterPro" id="IPR006578">
    <property type="entry name" value="MADF-dom"/>
</dbReference>